<dbReference type="AlphaFoldDB" id="X0WQA7"/>
<dbReference type="InterPro" id="IPR017850">
    <property type="entry name" value="Alkaline_phosphatase_core_sf"/>
</dbReference>
<accession>X0WQA7</accession>
<name>X0WQA7_9ZZZZ</name>
<protein>
    <submittedName>
        <fullName evidence="1">Uncharacterized protein</fullName>
    </submittedName>
</protein>
<dbReference type="SUPFAM" id="SSF53649">
    <property type="entry name" value="Alkaline phosphatase-like"/>
    <property type="match status" value="1"/>
</dbReference>
<gene>
    <name evidence="1" type="ORF">S01H1_51715</name>
</gene>
<organism evidence="1">
    <name type="scientific">marine sediment metagenome</name>
    <dbReference type="NCBI Taxonomy" id="412755"/>
    <lineage>
        <taxon>unclassified sequences</taxon>
        <taxon>metagenomes</taxon>
        <taxon>ecological metagenomes</taxon>
    </lineage>
</organism>
<dbReference type="EMBL" id="BARS01033388">
    <property type="protein sequence ID" value="GAG25387.1"/>
    <property type="molecule type" value="Genomic_DNA"/>
</dbReference>
<comment type="caution">
    <text evidence="1">The sequence shown here is derived from an EMBL/GenBank/DDBJ whole genome shotgun (WGS) entry which is preliminary data.</text>
</comment>
<dbReference type="PANTHER" id="PTHR43737">
    <property type="entry name" value="BLL7424 PROTEIN"/>
    <property type="match status" value="1"/>
</dbReference>
<feature type="non-terminal residue" evidence="1">
    <location>
        <position position="260"/>
    </location>
</feature>
<dbReference type="Pfam" id="PF07394">
    <property type="entry name" value="DUF1501"/>
    <property type="match status" value="1"/>
</dbReference>
<sequence length="260" mass="29592">VEYIDRQTRTDRIAGIPQNLALPFPFSSQRTGEGYRAGPYAAYLGDEFNPIWTEFVGDATRSVEKTLGETRLDCHDPYLGCTPESYFRMSDTALSPDLSVDRLDRRRSLLNQFDQSRRHMENSDTVRSLSSFQQLAFSLMSQPNVARALDVRRESEPTRALYGHTLFGQGCLAARRMLEAGTRLVSVFWDEYGLAGDAWDTHWNHYPRMVDQLLPQFDRAFSGLVLDLERRGMLEDTLVMCISEHGRTPKISKARGGGRD</sequence>
<dbReference type="PANTHER" id="PTHR43737:SF1">
    <property type="entry name" value="DUF1501 DOMAIN-CONTAINING PROTEIN"/>
    <property type="match status" value="1"/>
</dbReference>
<dbReference type="InterPro" id="IPR010869">
    <property type="entry name" value="DUF1501"/>
</dbReference>
<feature type="non-terminal residue" evidence="1">
    <location>
        <position position="1"/>
    </location>
</feature>
<evidence type="ECO:0000313" key="1">
    <source>
        <dbReference type="EMBL" id="GAG25387.1"/>
    </source>
</evidence>
<proteinExistence type="predicted"/>
<reference evidence="1" key="1">
    <citation type="journal article" date="2014" name="Front. Microbiol.">
        <title>High frequency of phylogenetically diverse reductive dehalogenase-homologous genes in deep subseafloor sedimentary metagenomes.</title>
        <authorList>
            <person name="Kawai M."/>
            <person name="Futagami T."/>
            <person name="Toyoda A."/>
            <person name="Takaki Y."/>
            <person name="Nishi S."/>
            <person name="Hori S."/>
            <person name="Arai W."/>
            <person name="Tsubouchi T."/>
            <person name="Morono Y."/>
            <person name="Uchiyama I."/>
            <person name="Ito T."/>
            <person name="Fujiyama A."/>
            <person name="Inagaki F."/>
            <person name="Takami H."/>
        </authorList>
    </citation>
    <scope>NUCLEOTIDE SEQUENCE</scope>
    <source>
        <strain evidence="1">Expedition CK06-06</strain>
    </source>
</reference>